<dbReference type="AlphaFoldDB" id="A0A1F5UX05"/>
<dbReference type="Pfam" id="PF04417">
    <property type="entry name" value="DUF501"/>
    <property type="match status" value="1"/>
</dbReference>
<dbReference type="InterPro" id="IPR007511">
    <property type="entry name" value="DUF501"/>
</dbReference>
<protein>
    <recommendedName>
        <fullName evidence="3">DUF501 domain-containing protein</fullName>
    </recommendedName>
</protein>
<comment type="caution">
    <text evidence="1">The sequence shown here is derived from an EMBL/GenBank/DDBJ whole genome shotgun (WGS) entry which is preliminary data.</text>
</comment>
<sequence length="168" mass="19987">MVSEYEMKILAEQLGRLPREVRAIERYCPLGHPQVIRVYPLIGEKPFPTLFWLTCPSLIQQISRLEYQGVIEIVERLVQVDVSFRARYHKDHRTYITERWAELSEDDRRWVEAKGLRLVFMERGIGGVRDWDTVKCLHMHYAHHQARENVIGRWLDDHYAIVECQAKS</sequence>
<dbReference type="Proteomes" id="UP000179157">
    <property type="component" value="Unassembled WGS sequence"/>
</dbReference>
<gene>
    <name evidence="1" type="ORF">A2Z21_01620</name>
</gene>
<evidence type="ECO:0000313" key="1">
    <source>
        <dbReference type="EMBL" id="OGF55685.1"/>
    </source>
</evidence>
<reference evidence="1 2" key="1">
    <citation type="journal article" date="2016" name="Nat. Commun.">
        <title>Thousands of microbial genomes shed light on interconnected biogeochemical processes in an aquifer system.</title>
        <authorList>
            <person name="Anantharaman K."/>
            <person name="Brown C.T."/>
            <person name="Hug L.A."/>
            <person name="Sharon I."/>
            <person name="Castelle C.J."/>
            <person name="Probst A.J."/>
            <person name="Thomas B.C."/>
            <person name="Singh A."/>
            <person name="Wilkins M.J."/>
            <person name="Karaoz U."/>
            <person name="Brodie E.L."/>
            <person name="Williams K.H."/>
            <person name="Hubbard S.S."/>
            <person name="Banfield J.F."/>
        </authorList>
    </citation>
    <scope>NUCLEOTIDE SEQUENCE [LARGE SCALE GENOMIC DNA]</scope>
    <source>
        <strain evidence="2">RBG_16_55_9</strain>
    </source>
</reference>
<organism evidence="1 2">
    <name type="scientific">Fraserbacteria sp. (strain RBG_16_55_9)</name>
    <dbReference type="NCBI Taxonomy" id="1817864"/>
    <lineage>
        <taxon>Bacteria</taxon>
        <taxon>Candidatus Fraseribacteriota</taxon>
    </lineage>
</organism>
<accession>A0A1F5UX05</accession>
<evidence type="ECO:0008006" key="3">
    <source>
        <dbReference type="Google" id="ProtNLM"/>
    </source>
</evidence>
<dbReference type="PANTHER" id="PTHR37163">
    <property type="entry name" value="CONSERVED PROTEIN"/>
    <property type="match status" value="1"/>
</dbReference>
<name>A0A1F5UX05_FRAXR</name>
<dbReference type="PANTHER" id="PTHR37163:SF1">
    <property type="entry name" value="DUF501 DOMAIN-CONTAINING PROTEIN"/>
    <property type="match status" value="1"/>
</dbReference>
<dbReference type="EMBL" id="MFGX01000051">
    <property type="protein sequence ID" value="OGF55685.1"/>
    <property type="molecule type" value="Genomic_DNA"/>
</dbReference>
<proteinExistence type="predicted"/>
<evidence type="ECO:0000313" key="2">
    <source>
        <dbReference type="Proteomes" id="UP000179157"/>
    </source>
</evidence>